<comment type="similarity">
    <text evidence="2 13">Belongs to the peptidase M36 family.</text>
</comment>
<proteinExistence type="inferred from homology"/>
<evidence type="ECO:0000256" key="6">
    <source>
        <dbReference type="ARBA" id="ARBA00022729"/>
    </source>
</evidence>
<evidence type="ECO:0000256" key="3">
    <source>
        <dbReference type="ARBA" id="ARBA00022525"/>
    </source>
</evidence>
<name>A0A0D7B3I4_9AGAR</name>
<dbReference type="GO" id="GO:0005615">
    <property type="term" value="C:extracellular space"/>
    <property type="evidence" value="ECO:0007669"/>
    <property type="project" value="InterPro"/>
</dbReference>
<comment type="cofactor">
    <cofactor evidence="12">
        <name>Zn(2+)</name>
        <dbReference type="ChEBI" id="CHEBI:29105"/>
    </cofactor>
    <text evidence="12">Binds 1 zinc ion per subunit.</text>
</comment>
<dbReference type="CDD" id="cd09596">
    <property type="entry name" value="M36"/>
    <property type="match status" value="1"/>
</dbReference>
<evidence type="ECO:0000256" key="11">
    <source>
        <dbReference type="PIRSR" id="PIRSR601842-1"/>
    </source>
</evidence>
<feature type="binding site" evidence="12">
    <location>
        <position position="403"/>
    </location>
    <ligand>
        <name>Zn(2+)</name>
        <dbReference type="ChEBI" id="CHEBI:29105"/>
        <note>catalytic</note>
    </ligand>
</feature>
<evidence type="ECO:0000256" key="10">
    <source>
        <dbReference type="ARBA" id="ARBA00023145"/>
    </source>
</evidence>
<keyword evidence="10 13" id="KW-0865">Zymogen</keyword>
<accession>A0A0D7B3I4</accession>
<keyword evidence="7 13" id="KW-0378">Hydrolase</keyword>
<feature type="domain" description="FTP" evidence="14">
    <location>
        <begin position="103"/>
        <end position="143"/>
    </location>
</feature>
<feature type="binding site" evidence="12">
    <location>
        <position position="227"/>
    </location>
    <ligand>
        <name>Zn(2+)</name>
        <dbReference type="ChEBI" id="CHEBI:29105"/>
        <note>catalytic</note>
    </ligand>
</feature>
<dbReference type="Proteomes" id="UP000054007">
    <property type="component" value="Unassembled WGS sequence"/>
</dbReference>
<dbReference type="SUPFAM" id="SSF55486">
    <property type="entry name" value="Metalloproteases ('zincins'), catalytic domain"/>
    <property type="match status" value="1"/>
</dbReference>
<dbReference type="Gene3D" id="1.10.390.10">
    <property type="entry name" value="Neutral Protease Domain 2"/>
    <property type="match status" value="1"/>
</dbReference>
<dbReference type="Pfam" id="PF07504">
    <property type="entry name" value="FTP"/>
    <property type="match status" value="1"/>
</dbReference>
<dbReference type="InterPro" id="IPR001842">
    <property type="entry name" value="Peptidase_M36"/>
</dbReference>
<dbReference type="InterPro" id="IPR050371">
    <property type="entry name" value="Fungal_virulence_M36"/>
</dbReference>
<protein>
    <recommendedName>
        <fullName evidence="13">Extracellular metalloproteinase</fullName>
        <ecNumber evidence="13">3.4.24.-</ecNumber>
    </recommendedName>
    <alternativeName>
        <fullName evidence="13">Fungalysin</fullName>
    </alternativeName>
</protein>
<evidence type="ECO:0000313" key="16">
    <source>
        <dbReference type="Proteomes" id="UP000054007"/>
    </source>
</evidence>
<evidence type="ECO:0000256" key="5">
    <source>
        <dbReference type="ARBA" id="ARBA00022723"/>
    </source>
</evidence>
<dbReference type="OrthoDB" id="3227768at2759"/>
<keyword evidence="3 13" id="KW-0964">Secreted</keyword>
<evidence type="ECO:0000256" key="9">
    <source>
        <dbReference type="ARBA" id="ARBA00023049"/>
    </source>
</evidence>
<feature type="active site" evidence="11">
    <location>
        <position position="404"/>
    </location>
</feature>
<evidence type="ECO:0000259" key="14">
    <source>
        <dbReference type="Pfam" id="PF07504"/>
    </source>
</evidence>
<dbReference type="Gene3D" id="3.10.170.10">
    <property type="match status" value="1"/>
</dbReference>
<dbReference type="GO" id="GO:0004222">
    <property type="term" value="F:metalloendopeptidase activity"/>
    <property type="evidence" value="ECO:0007669"/>
    <property type="project" value="InterPro"/>
</dbReference>
<reference evidence="15 16" key="1">
    <citation type="journal article" date="2015" name="Fungal Genet. Biol.">
        <title>Evolution of novel wood decay mechanisms in Agaricales revealed by the genome sequences of Fistulina hepatica and Cylindrobasidium torrendii.</title>
        <authorList>
            <person name="Floudas D."/>
            <person name="Held B.W."/>
            <person name="Riley R."/>
            <person name="Nagy L.G."/>
            <person name="Koehler G."/>
            <person name="Ransdell A.S."/>
            <person name="Younus H."/>
            <person name="Chow J."/>
            <person name="Chiniquy J."/>
            <person name="Lipzen A."/>
            <person name="Tritt A."/>
            <person name="Sun H."/>
            <person name="Haridas S."/>
            <person name="LaButti K."/>
            <person name="Ohm R.A."/>
            <person name="Kues U."/>
            <person name="Blanchette R.A."/>
            <person name="Grigoriev I.V."/>
            <person name="Minto R.E."/>
            <person name="Hibbett D.S."/>
        </authorList>
    </citation>
    <scope>NUCLEOTIDE SEQUENCE [LARGE SCALE GENOMIC DNA]</scope>
    <source>
        <strain evidence="15 16">FP15055 ss-10</strain>
    </source>
</reference>
<feature type="signal peptide" evidence="13">
    <location>
        <begin position="1"/>
        <end position="23"/>
    </location>
</feature>
<gene>
    <name evidence="15" type="ORF">CYLTODRAFT_492897</name>
</gene>
<keyword evidence="9 13" id="KW-0482">Metalloprotease</keyword>
<dbReference type="PANTHER" id="PTHR33478">
    <property type="entry name" value="EXTRACELLULAR METALLOPROTEINASE MEP"/>
    <property type="match status" value="1"/>
</dbReference>
<feature type="chain" id="PRO_5009360487" description="Extracellular metalloproteinase" evidence="13">
    <location>
        <begin position="24"/>
        <end position="597"/>
    </location>
</feature>
<dbReference type="GO" id="GO:0008270">
    <property type="term" value="F:zinc ion binding"/>
    <property type="evidence" value="ECO:0007669"/>
    <property type="project" value="InterPro"/>
</dbReference>
<dbReference type="GO" id="GO:0006508">
    <property type="term" value="P:proteolysis"/>
    <property type="evidence" value="ECO:0007669"/>
    <property type="project" value="UniProtKB-KW"/>
</dbReference>
<organism evidence="15 16">
    <name type="scientific">Cylindrobasidium torrendii FP15055 ss-10</name>
    <dbReference type="NCBI Taxonomy" id="1314674"/>
    <lineage>
        <taxon>Eukaryota</taxon>
        <taxon>Fungi</taxon>
        <taxon>Dikarya</taxon>
        <taxon>Basidiomycota</taxon>
        <taxon>Agaricomycotina</taxon>
        <taxon>Agaricomycetes</taxon>
        <taxon>Agaricomycetidae</taxon>
        <taxon>Agaricales</taxon>
        <taxon>Marasmiineae</taxon>
        <taxon>Physalacriaceae</taxon>
        <taxon>Cylindrobasidium</taxon>
    </lineage>
</organism>
<comment type="subcellular location">
    <subcellularLocation>
        <location evidence="1 13">Secreted</location>
    </subcellularLocation>
</comment>
<dbReference type="InterPro" id="IPR011096">
    <property type="entry name" value="FTP_domain"/>
</dbReference>
<keyword evidence="16" id="KW-1185">Reference proteome</keyword>
<keyword evidence="5 12" id="KW-0479">Metal-binding</keyword>
<evidence type="ECO:0000256" key="12">
    <source>
        <dbReference type="PIRSR" id="PIRSR601842-2"/>
    </source>
</evidence>
<keyword evidence="8 12" id="KW-0862">Zinc</keyword>
<evidence type="ECO:0000256" key="1">
    <source>
        <dbReference type="ARBA" id="ARBA00004613"/>
    </source>
</evidence>
<dbReference type="PANTHER" id="PTHR33478:SF1">
    <property type="entry name" value="EXTRACELLULAR METALLOPROTEINASE MEP"/>
    <property type="match status" value="1"/>
</dbReference>
<evidence type="ECO:0000313" key="15">
    <source>
        <dbReference type="EMBL" id="KIY64714.1"/>
    </source>
</evidence>
<evidence type="ECO:0000256" key="4">
    <source>
        <dbReference type="ARBA" id="ARBA00022670"/>
    </source>
</evidence>
<evidence type="ECO:0000256" key="8">
    <source>
        <dbReference type="ARBA" id="ARBA00022833"/>
    </source>
</evidence>
<evidence type="ECO:0000256" key="2">
    <source>
        <dbReference type="ARBA" id="ARBA00006006"/>
    </source>
</evidence>
<dbReference type="EC" id="3.4.24.-" evidence="13"/>
<keyword evidence="6 13" id="KW-0732">Signal</keyword>
<dbReference type="AlphaFoldDB" id="A0A0D7B3I4"/>
<dbReference type="InterPro" id="IPR027268">
    <property type="entry name" value="Peptidase_M4/M1_CTD_sf"/>
</dbReference>
<evidence type="ECO:0000256" key="7">
    <source>
        <dbReference type="ARBA" id="ARBA00022801"/>
    </source>
</evidence>
<keyword evidence="4 13" id="KW-0645">Protease</keyword>
<feature type="binding site" evidence="12">
    <location>
        <position position="432"/>
    </location>
    <ligand>
        <name>Zn(2+)</name>
        <dbReference type="ChEBI" id="CHEBI:29105"/>
        <note>catalytic</note>
    </ligand>
</feature>
<evidence type="ECO:0000256" key="13">
    <source>
        <dbReference type="RuleBase" id="RU364017"/>
    </source>
</evidence>
<sequence>MAAFGKLLSFVSLVALSFSSVSAIPWPAHSKHATHRTRRIVGRDVTVEVENFFPKSSYQTFGSSGKKLSGRAPSDDIESQTKDFIASELGIDQGDIVYTSGFTSSNGVSHGYVRQSVNGIPISNAVANVAFVDGRVTAFGSSFVDTSSVADADPSVDIWSILGGIESALGGSYNDFPVSLNYMARPDGSLSLVHSVQIQNEEAGSWYSAKVDAHSGDMLNVVDYVNDLTYTVIPIQKDAVTEGQETLVDPEDLDSSPNGWVEDNATAGNNVISYKFIDLLGLGTSKSSSEGAFDYSYDTEVGPTDGNNVDAARTNAFYVINRIHDFAYKYGWTEASFNFQDDNFDKGGEGGDRVKMSVQDISGTNNANFATPPDGQSGTCRMYVWTQSDPERDGSLQNDIIVHEFTHGITNRLTGGGTGECLQTTEAGGMGEGWSDVMSEWTEHKSAEVQDYVLAAWVYNNDAGIRSHPYSTDASVNPLRYSSIAELDEVHDIGEVWANTLHNVYAAFVEALGWSDSALDNPDGEEGNIVFMHLFIDALSLQPCNPTLPDARDAWVQADENRYGGANKCTIWKAFASRGLGVKAANYVDDESVPDEC</sequence>
<dbReference type="EMBL" id="KN880622">
    <property type="protein sequence ID" value="KIY64714.1"/>
    <property type="molecule type" value="Genomic_DNA"/>
</dbReference>
<feature type="binding site" evidence="12">
    <location>
        <position position="407"/>
    </location>
    <ligand>
        <name>Zn(2+)</name>
        <dbReference type="ChEBI" id="CHEBI:29105"/>
        <note>catalytic</note>
    </ligand>
</feature>
<dbReference type="Pfam" id="PF02128">
    <property type="entry name" value="Peptidase_M36"/>
    <property type="match status" value="1"/>
</dbReference>
<dbReference type="PRINTS" id="PR00999">
    <property type="entry name" value="FUNGALYSIN"/>
</dbReference>